<organism evidence="1 2">
    <name type="scientific">Taxus chinensis</name>
    <name type="common">Chinese yew</name>
    <name type="synonym">Taxus wallichiana var. chinensis</name>
    <dbReference type="NCBI Taxonomy" id="29808"/>
    <lineage>
        <taxon>Eukaryota</taxon>
        <taxon>Viridiplantae</taxon>
        <taxon>Streptophyta</taxon>
        <taxon>Embryophyta</taxon>
        <taxon>Tracheophyta</taxon>
        <taxon>Spermatophyta</taxon>
        <taxon>Pinopsida</taxon>
        <taxon>Pinidae</taxon>
        <taxon>Conifers II</taxon>
        <taxon>Cupressales</taxon>
        <taxon>Taxaceae</taxon>
        <taxon>Taxus</taxon>
    </lineage>
</organism>
<dbReference type="EMBL" id="JAHRHJ020000009">
    <property type="protein sequence ID" value="KAH9302365.1"/>
    <property type="molecule type" value="Genomic_DNA"/>
</dbReference>
<gene>
    <name evidence="1" type="ORF">KI387_013948</name>
</gene>
<evidence type="ECO:0000313" key="1">
    <source>
        <dbReference type="EMBL" id="KAH9302365.1"/>
    </source>
</evidence>
<comment type="caution">
    <text evidence="1">The sequence shown here is derived from an EMBL/GenBank/DDBJ whole genome shotgun (WGS) entry which is preliminary data.</text>
</comment>
<reference evidence="1 2" key="1">
    <citation type="journal article" date="2021" name="Nat. Plants">
        <title>The Taxus genome provides insights into paclitaxel biosynthesis.</title>
        <authorList>
            <person name="Xiong X."/>
            <person name="Gou J."/>
            <person name="Liao Q."/>
            <person name="Li Y."/>
            <person name="Zhou Q."/>
            <person name="Bi G."/>
            <person name="Li C."/>
            <person name="Du R."/>
            <person name="Wang X."/>
            <person name="Sun T."/>
            <person name="Guo L."/>
            <person name="Liang H."/>
            <person name="Lu P."/>
            <person name="Wu Y."/>
            <person name="Zhang Z."/>
            <person name="Ro D.K."/>
            <person name="Shang Y."/>
            <person name="Huang S."/>
            <person name="Yan J."/>
        </authorList>
    </citation>
    <scope>NUCLEOTIDE SEQUENCE [LARGE SCALE GENOMIC DNA]</scope>
    <source>
        <strain evidence="1">Ta-2019</strain>
    </source>
</reference>
<dbReference type="Proteomes" id="UP000824469">
    <property type="component" value="Unassembled WGS sequence"/>
</dbReference>
<feature type="non-terminal residue" evidence="1">
    <location>
        <position position="1"/>
    </location>
</feature>
<protein>
    <submittedName>
        <fullName evidence="1">Uncharacterized protein</fullName>
    </submittedName>
</protein>
<dbReference type="PANTHER" id="PTHR14374:SF0">
    <property type="entry name" value="TRAFFICKING PROTEIN PARTICLE COMPLEX SUBUNIT 11"/>
    <property type="match status" value="1"/>
</dbReference>
<proteinExistence type="predicted"/>
<name>A0AA38FHJ3_TAXCH</name>
<evidence type="ECO:0000313" key="2">
    <source>
        <dbReference type="Proteomes" id="UP000824469"/>
    </source>
</evidence>
<dbReference type="AlphaFoldDB" id="A0AA38FHJ3"/>
<keyword evidence="2" id="KW-1185">Reference proteome</keyword>
<accession>A0AA38FHJ3</accession>
<dbReference type="PANTHER" id="PTHR14374">
    <property type="entry name" value="FOIE GRAS"/>
    <property type="match status" value="1"/>
</dbReference>
<dbReference type="OMA" id="MRFRHES"/>
<sequence>MEEYPEELRTPPVALVSLVGMPELHSTISNFLHSQQPPINTLALPDFDKISVIAKKEKEELALGHTVPPSKPKGILKSDWLRKHRTRVPAVVAALFSREHAYGDPAQWLQVCTNLDNLKSVIRGRNIKLMVAFRAVITK</sequence>